<evidence type="ECO:0000256" key="2">
    <source>
        <dbReference type="SAM" id="MobiDB-lite"/>
    </source>
</evidence>
<name>A0AAD9WZX8_9ROSI</name>
<dbReference type="SUPFAM" id="SSF54928">
    <property type="entry name" value="RNA-binding domain, RBD"/>
    <property type="match status" value="1"/>
</dbReference>
<dbReference type="InterPro" id="IPR012677">
    <property type="entry name" value="Nucleotide-bd_a/b_plait_sf"/>
</dbReference>
<sequence>MRETVRERRVVSFGREYKRKGFNAGDARRDYRESLVSIFIDNLNPKVDSIGLWGIFKPFGKVRNVYLSTKRTNINSCFAFIRFETMEEAVKVAKMVNGMHVYGWPINSKVAAYGWNCHRTHDPRPSQFQPKSREEDGLLKDRNCEDQKVEHKGSRSYVELVIGLQKSKSRIEEEWVMSWNDQNNEDEWLSRCAVGILKDFTNMERVNHRLSSRGFSFCLTYLGDKLVLWCFDSDIERDGFVKNKFFWDDRFSSMAKWSSKFTPQARLVWIRYEGVPMRFWKEDFFMKLGWLLGEPLMIEEDTVIKWRFDRGKKLLLVPKDLACLGLQAHEKNSLETRLEGSQKITDGTKSKDNPGPLDYSNPSNFSPLSATRLGISVIQDDTFSSRPSMISNEWKREGEFVSGRELLAIPQKSRRRKKCYSSKQHDMKIRNARRRLTGEVGQDEGNNKAVGGNHEDWILEEEIAKVIDKGIFMGYDFKKEKLNDQSRVNWSLEDEITKVIEMGVSLSFDFNGKEKVIEEEIMRRESEDMCRVEGLEEK</sequence>
<dbReference type="Proteomes" id="UP001280121">
    <property type="component" value="Unassembled WGS sequence"/>
</dbReference>
<dbReference type="PROSITE" id="PS50102">
    <property type="entry name" value="RRM"/>
    <property type="match status" value="1"/>
</dbReference>
<dbReference type="AlphaFoldDB" id="A0AAD9WZX8"/>
<dbReference type="Gene3D" id="3.30.70.330">
    <property type="match status" value="1"/>
</dbReference>
<evidence type="ECO:0000313" key="5">
    <source>
        <dbReference type="Proteomes" id="UP001280121"/>
    </source>
</evidence>
<feature type="region of interest" description="Disordered" evidence="2">
    <location>
        <begin position="337"/>
        <end position="362"/>
    </location>
</feature>
<protein>
    <recommendedName>
        <fullName evidence="3">RRM domain-containing protein</fullName>
    </recommendedName>
</protein>
<dbReference type="GO" id="GO:0003723">
    <property type="term" value="F:RNA binding"/>
    <property type="evidence" value="ECO:0007669"/>
    <property type="project" value="UniProtKB-UniRule"/>
</dbReference>
<evidence type="ECO:0000256" key="1">
    <source>
        <dbReference type="PROSITE-ProRule" id="PRU00176"/>
    </source>
</evidence>
<gene>
    <name evidence="4" type="ORF">Ddye_016257</name>
</gene>
<feature type="domain" description="RRM" evidence="3">
    <location>
        <begin position="36"/>
        <end position="113"/>
    </location>
</feature>
<dbReference type="EMBL" id="JANJYI010000005">
    <property type="protein sequence ID" value="KAK2648768.1"/>
    <property type="molecule type" value="Genomic_DNA"/>
</dbReference>
<reference evidence="4" key="1">
    <citation type="journal article" date="2023" name="Plant J.">
        <title>Genome sequences and population genomics provide insights into the demographic history, inbreeding, and mutation load of two 'living fossil' tree species of Dipteronia.</title>
        <authorList>
            <person name="Feng Y."/>
            <person name="Comes H.P."/>
            <person name="Chen J."/>
            <person name="Zhu S."/>
            <person name="Lu R."/>
            <person name="Zhang X."/>
            <person name="Li P."/>
            <person name="Qiu J."/>
            <person name="Olsen K.M."/>
            <person name="Qiu Y."/>
        </authorList>
    </citation>
    <scope>NUCLEOTIDE SEQUENCE</scope>
    <source>
        <strain evidence="4">KIB01</strain>
    </source>
</reference>
<dbReference type="CDD" id="cd00590">
    <property type="entry name" value="RRM_SF"/>
    <property type="match status" value="1"/>
</dbReference>
<dbReference type="InterPro" id="IPR035979">
    <property type="entry name" value="RBD_domain_sf"/>
</dbReference>
<dbReference type="PANTHER" id="PTHR48034">
    <property type="entry name" value="TRANSFORMER-2 SEX-DETERMINING PROTEIN-RELATED"/>
    <property type="match status" value="1"/>
</dbReference>
<keyword evidence="5" id="KW-1185">Reference proteome</keyword>
<dbReference type="Pfam" id="PF00076">
    <property type="entry name" value="RRM_1"/>
    <property type="match status" value="1"/>
</dbReference>
<comment type="caution">
    <text evidence="4">The sequence shown here is derived from an EMBL/GenBank/DDBJ whole genome shotgun (WGS) entry which is preliminary data.</text>
</comment>
<dbReference type="SMART" id="SM00360">
    <property type="entry name" value="RRM"/>
    <property type="match status" value="1"/>
</dbReference>
<evidence type="ECO:0000259" key="3">
    <source>
        <dbReference type="PROSITE" id="PS50102"/>
    </source>
</evidence>
<organism evidence="4 5">
    <name type="scientific">Dipteronia dyeriana</name>
    <dbReference type="NCBI Taxonomy" id="168575"/>
    <lineage>
        <taxon>Eukaryota</taxon>
        <taxon>Viridiplantae</taxon>
        <taxon>Streptophyta</taxon>
        <taxon>Embryophyta</taxon>
        <taxon>Tracheophyta</taxon>
        <taxon>Spermatophyta</taxon>
        <taxon>Magnoliopsida</taxon>
        <taxon>eudicotyledons</taxon>
        <taxon>Gunneridae</taxon>
        <taxon>Pentapetalae</taxon>
        <taxon>rosids</taxon>
        <taxon>malvids</taxon>
        <taxon>Sapindales</taxon>
        <taxon>Sapindaceae</taxon>
        <taxon>Hippocastanoideae</taxon>
        <taxon>Acereae</taxon>
        <taxon>Dipteronia</taxon>
    </lineage>
</organism>
<proteinExistence type="predicted"/>
<feature type="compositionally biased region" description="Basic and acidic residues" evidence="2">
    <location>
        <begin position="337"/>
        <end position="352"/>
    </location>
</feature>
<accession>A0AAD9WZX8</accession>
<dbReference type="InterPro" id="IPR050441">
    <property type="entry name" value="RBM"/>
</dbReference>
<dbReference type="InterPro" id="IPR000504">
    <property type="entry name" value="RRM_dom"/>
</dbReference>
<evidence type="ECO:0000313" key="4">
    <source>
        <dbReference type="EMBL" id="KAK2648768.1"/>
    </source>
</evidence>
<keyword evidence="1" id="KW-0694">RNA-binding</keyword>